<dbReference type="PANTHER" id="PTHR23088">
    <property type="entry name" value="NITRILASE-RELATED"/>
    <property type="match status" value="1"/>
</dbReference>
<dbReference type="OrthoDB" id="9811121at2"/>
<feature type="domain" description="CN hydrolase" evidence="2">
    <location>
        <begin position="1"/>
        <end position="240"/>
    </location>
</feature>
<evidence type="ECO:0000259" key="2">
    <source>
        <dbReference type="PROSITE" id="PS50263"/>
    </source>
</evidence>
<keyword evidence="3" id="KW-0378">Hydrolase</keyword>
<dbReference type="SUPFAM" id="SSF56317">
    <property type="entry name" value="Carbon-nitrogen hydrolase"/>
    <property type="match status" value="1"/>
</dbReference>
<dbReference type="PROSITE" id="PS01227">
    <property type="entry name" value="UPF0012"/>
    <property type="match status" value="1"/>
</dbReference>
<dbReference type="Gene3D" id="3.60.110.10">
    <property type="entry name" value="Carbon-nitrogen hydrolase"/>
    <property type="match status" value="1"/>
</dbReference>
<dbReference type="PANTHER" id="PTHR23088:SF27">
    <property type="entry name" value="DEAMINATED GLUTATHIONE AMIDASE"/>
    <property type="match status" value="1"/>
</dbReference>
<evidence type="ECO:0000313" key="4">
    <source>
        <dbReference type="Proteomes" id="UP000316425"/>
    </source>
</evidence>
<sequence>MKFAIYQMEVVAGNPEKNREKVQQWVKELALGEKPDTIVLPELWTTSYTLEQLQDVADDAGEPTRSFLSELAKEYDVNIVGGSVANKVDGKVYNTSFVFNREGKLVHEYSKIHLVPMLNEPLYLSGGQEKVKTFELEGVKMGVIICYDLRFPELARQLALDGAQVLFVVAEWPTPRRRHWTSLQVARAIENQMYVVSSNNIGSLNGVEYAGASMIIDPWGDVLAQGSDNEEEILTGSLNPDRVLEVRKEVPIFDSRVPHLY</sequence>
<keyword evidence="4" id="KW-1185">Reference proteome</keyword>
<dbReference type="RefSeq" id="WP_144088809.1">
    <property type="nucleotide sequence ID" value="NZ_VMHE01000012.1"/>
</dbReference>
<dbReference type="Proteomes" id="UP000316425">
    <property type="component" value="Unassembled WGS sequence"/>
</dbReference>
<dbReference type="GO" id="GO:0016787">
    <property type="term" value="F:hydrolase activity"/>
    <property type="evidence" value="ECO:0007669"/>
    <property type="project" value="UniProtKB-KW"/>
</dbReference>
<comment type="caution">
    <text evidence="3">The sequence shown here is derived from an EMBL/GenBank/DDBJ whole genome shotgun (WGS) entry which is preliminary data.</text>
</comment>
<gene>
    <name evidence="3" type="ORF">FPQ13_07920</name>
</gene>
<dbReference type="EMBL" id="VMHE01000012">
    <property type="protein sequence ID" value="TSJ65045.1"/>
    <property type="molecule type" value="Genomic_DNA"/>
</dbReference>
<accession>A0A556PKY0</accession>
<dbReference type="InterPro" id="IPR001110">
    <property type="entry name" value="UPF0012_CS"/>
</dbReference>
<evidence type="ECO:0000256" key="1">
    <source>
        <dbReference type="ARBA" id="ARBA00010613"/>
    </source>
</evidence>
<name>A0A556PKY0_9BACI</name>
<dbReference type="InterPro" id="IPR003010">
    <property type="entry name" value="C-N_Hydrolase"/>
</dbReference>
<comment type="similarity">
    <text evidence="1">Belongs to the carbon-nitrogen hydrolase superfamily. NIT1/NIT2 family.</text>
</comment>
<protein>
    <submittedName>
        <fullName evidence="3">Carbon-nitrogen family hydrolase</fullName>
    </submittedName>
</protein>
<dbReference type="Pfam" id="PF00795">
    <property type="entry name" value="CN_hydrolase"/>
    <property type="match status" value="1"/>
</dbReference>
<dbReference type="CDD" id="cd07583">
    <property type="entry name" value="nitrilase_5"/>
    <property type="match status" value="1"/>
</dbReference>
<proteinExistence type="inferred from homology"/>
<evidence type="ECO:0000313" key="3">
    <source>
        <dbReference type="EMBL" id="TSJ65045.1"/>
    </source>
</evidence>
<reference evidence="3 4" key="1">
    <citation type="submission" date="2019-07" db="EMBL/GenBank/DDBJ databases">
        <title>Allobacillus sp. nov. SKP isolated from shrimp paste of Euphausiacea.</title>
        <authorList>
            <person name="Kanchanasin P."/>
            <person name="Tanasupawat S."/>
            <person name="Shi W."/>
            <person name="Wu L."/>
            <person name="Ma J."/>
        </authorList>
    </citation>
    <scope>NUCLEOTIDE SEQUENCE [LARGE SCALE GENOMIC DNA]</scope>
    <source>
        <strain evidence="3 4">SKP4-8</strain>
    </source>
</reference>
<dbReference type="PROSITE" id="PS50263">
    <property type="entry name" value="CN_HYDROLASE"/>
    <property type="match status" value="1"/>
</dbReference>
<organism evidence="3 4">
    <name type="scientific">Allobacillus salarius</name>
    <dbReference type="NCBI Taxonomy" id="1955272"/>
    <lineage>
        <taxon>Bacteria</taxon>
        <taxon>Bacillati</taxon>
        <taxon>Bacillota</taxon>
        <taxon>Bacilli</taxon>
        <taxon>Bacillales</taxon>
        <taxon>Bacillaceae</taxon>
        <taxon>Allobacillus</taxon>
    </lineage>
</organism>
<dbReference type="InterPro" id="IPR036526">
    <property type="entry name" value="C-N_Hydrolase_sf"/>
</dbReference>
<dbReference type="AlphaFoldDB" id="A0A556PKY0"/>